<dbReference type="InterPro" id="IPR001240">
    <property type="entry name" value="PRAI_dom"/>
</dbReference>
<protein>
    <recommendedName>
        <fullName evidence="5 10">N-(5'-phosphoribosyl)anthranilate isomerase</fullName>
        <shortName evidence="10">PRAI</shortName>
        <ecNumber evidence="4 10">5.3.1.24</ecNumber>
    </recommendedName>
</protein>
<evidence type="ECO:0000256" key="6">
    <source>
        <dbReference type="ARBA" id="ARBA00022605"/>
    </source>
</evidence>
<dbReference type="Gene3D" id="3.20.20.70">
    <property type="entry name" value="Aldolase class I"/>
    <property type="match status" value="1"/>
</dbReference>
<organism evidence="12 13">
    <name type="scientific">Mesobacillus zeae</name>
    <dbReference type="NCBI Taxonomy" id="1917180"/>
    <lineage>
        <taxon>Bacteria</taxon>
        <taxon>Bacillati</taxon>
        <taxon>Bacillota</taxon>
        <taxon>Bacilli</taxon>
        <taxon>Bacillales</taxon>
        <taxon>Bacillaceae</taxon>
        <taxon>Mesobacillus</taxon>
    </lineage>
</organism>
<dbReference type="SUPFAM" id="SSF51366">
    <property type="entry name" value="Ribulose-phoshate binding barrel"/>
    <property type="match status" value="1"/>
</dbReference>
<dbReference type="InterPro" id="IPR011060">
    <property type="entry name" value="RibuloseP-bd_barrel"/>
</dbReference>
<dbReference type="PANTHER" id="PTHR42894:SF1">
    <property type="entry name" value="N-(5'-PHOSPHORIBOSYL)ANTHRANILATE ISOMERASE"/>
    <property type="match status" value="1"/>
</dbReference>
<dbReference type="HAMAP" id="MF_00135">
    <property type="entry name" value="PRAI"/>
    <property type="match status" value="1"/>
</dbReference>
<evidence type="ECO:0000256" key="1">
    <source>
        <dbReference type="ARBA" id="ARBA00001164"/>
    </source>
</evidence>
<dbReference type="InterPro" id="IPR044643">
    <property type="entry name" value="TrpF_fam"/>
</dbReference>
<reference evidence="12 13" key="1">
    <citation type="submission" date="2018-08" db="EMBL/GenBank/DDBJ databases">
        <title>Bacillus jemisoniae sp. nov., Bacillus chryseoplanitiae sp. nov., Bacillus resnikiae sp. nov., and Bacillus frankliniae sp. nov., isolated from Viking spacecraft and associated surfaces.</title>
        <authorList>
            <person name="Seuylemezian A."/>
            <person name="Vaishampayan P."/>
        </authorList>
    </citation>
    <scope>NUCLEOTIDE SEQUENCE [LARGE SCALE GENOMIC DNA]</scope>
    <source>
        <strain evidence="12 13">JJ-247</strain>
    </source>
</reference>
<proteinExistence type="inferred from homology"/>
<evidence type="ECO:0000256" key="8">
    <source>
        <dbReference type="ARBA" id="ARBA00023141"/>
    </source>
</evidence>
<dbReference type="UniPathway" id="UPA00035">
    <property type="reaction ID" value="UER00042"/>
</dbReference>
<dbReference type="GO" id="GO:0004640">
    <property type="term" value="F:phosphoribosylanthranilate isomerase activity"/>
    <property type="evidence" value="ECO:0007669"/>
    <property type="project" value="UniProtKB-UniRule"/>
</dbReference>
<evidence type="ECO:0000256" key="2">
    <source>
        <dbReference type="ARBA" id="ARBA00004664"/>
    </source>
</evidence>
<dbReference type="EMBL" id="QWVT01000011">
    <property type="protein sequence ID" value="RID86799.1"/>
    <property type="molecule type" value="Genomic_DNA"/>
</dbReference>
<keyword evidence="6 10" id="KW-0028">Amino-acid biosynthesis</keyword>
<evidence type="ECO:0000256" key="4">
    <source>
        <dbReference type="ARBA" id="ARBA00012572"/>
    </source>
</evidence>
<dbReference type="CDD" id="cd00405">
    <property type="entry name" value="PRAI"/>
    <property type="match status" value="1"/>
</dbReference>
<keyword evidence="8 10" id="KW-0057">Aromatic amino acid biosynthesis</keyword>
<dbReference type="OrthoDB" id="9786954at2"/>
<dbReference type="GO" id="GO:0000162">
    <property type="term" value="P:L-tryptophan biosynthetic process"/>
    <property type="evidence" value="ECO:0007669"/>
    <property type="project" value="UniProtKB-UniRule"/>
</dbReference>
<name>A0A398B9K1_9BACI</name>
<dbReference type="RefSeq" id="WP_119111979.1">
    <property type="nucleotide sequence ID" value="NZ_CBCSEO010000006.1"/>
</dbReference>
<evidence type="ECO:0000256" key="7">
    <source>
        <dbReference type="ARBA" id="ARBA00022822"/>
    </source>
</evidence>
<keyword evidence="9 10" id="KW-0413">Isomerase</keyword>
<gene>
    <name evidence="10" type="primary">trpF</name>
    <name evidence="12" type="ORF">D1970_05965</name>
</gene>
<evidence type="ECO:0000256" key="5">
    <source>
        <dbReference type="ARBA" id="ARBA00022272"/>
    </source>
</evidence>
<dbReference type="FunFam" id="3.20.20.70:FF:000075">
    <property type="entry name" value="Tryptophan biosynthesis protein TRP1"/>
    <property type="match status" value="1"/>
</dbReference>
<evidence type="ECO:0000256" key="10">
    <source>
        <dbReference type="HAMAP-Rule" id="MF_00135"/>
    </source>
</evidence>
<evidence type="ECO:0000313" key="12">
    <source>
        <dbReference type="EMBL" id="RID86799.1"/>
    </source>
</evidence>
<dbReference type="EC" id="5.3.1.24" evidence="4 10"/>
<evidence type="ECO:0000256" key="3">
    <source>
        <dbReference type="ARBA" id="ARBA00007571"/>
    </source>
</evidence>
<dbReference type="Pfam" id="PF00697">
    <property type="entry name" value="PRAI"/>
    <property type="match status" value="1"/>
</dbReference>
<dbReference type="PANTHER" id="PTHR42894">
    <property type="entry name" value="N-(5'-PHOSPHORIBOSYL)ANTHRANILATE ISOMERASE"/>
    <property type="match status" value="1"/>
</dbReference>
<dbReference type="InterPro" id="IPR013785">
    <property type="entry name" value="Aldolase_TIM"/>
</dbReference>
<dbReference type="Proteomes" id="UP000265816">
    <property type="component" value="Unassembled WGS sequence"/>
</dbReference>
<comment type="similarity">
    <text evidence="3 10">Belongs to the TrpF family.</text>
</comment>
<keyword evidence="7 10" id="KW-0822">Tryptophan biosynthesis</keyword>
<sequence>MKVKICGITDIGTARHAKEIGADAIGFVFAESRRKVTVEQAAAISAMVNEDPVKVGVFVNESYENIMRTAEQASLDMIQLHGEEPPELARKIKLPVIKAFSFQKGMSVNGMLAYPADYLLLDSPAGAHRGGNGTAFDWHLLQDENFDRSRLILAGGLHHGNVKAAVTIVRPFMVDVSSGVESDGVKDQQKMNEFISAAKGAIKL</sequence>
<comment type="catalytic activity">
    <reaction evidence="1 10">
        <text>N-(5-phospho-beta-D-ribosyl)anthranilate = 1-(2-carboxyphenylamino)-1-deoxy-D-ribulose 5-phosphate</text>
        <dbReference type="Rhea" id="RHEA:21540"/>
        <dbReference type="ChEBI" id="CHEBI:18277"/>
        <dbReference type="ChEBI" id="CHEBI:58613"/>
        <dbReference type="EC" id="5.3.1.24"/>
    </reaction>
</comment>
<feature type="domain" description="N-(5'phosphoribosyl) anthranilate isomerase (PRAI)" evidence="11">
    <location>
        <begin position="3"/>
        <end position="196"/>
    </location>
</feature>
<evidence type="ECO:0000313" key="13">
    <source>
        <dbReference type="Proteomes" id="UP000265816"/>
    </source>
</evidence>
<accession>A0A398B9K1</accession>
<evidence type="ECO:0000259" key="11">
    <source>
        <dbReference type="Pfam" id="PF00697"/>
    </source>
</evidence>
<comment type="pathway">
    <text evidence="2 10">Amino-acid biosynthesis; L-tryptophan biosynthesis; L-tryptophan from chorismate: step 3/5.</text>
</comment>
<comment type="caution">
    <text evidence="12">The sequence shown here is derived from an EMBL/GenBank/DDBJ whole genome shotgun (WGS) entry which is preliminary data.</text>
</comment>
<dbReference type="AlphaFoldDB" id="A0A398B9K1"/>
<evidence type="ECO:0000256" key="9">
    <source>
        <dbReference type="ARBA" id="ARBA00023235"/>
    </source>
</evidence>
<keyword evidence="13" id="KW-1185">Reference proteome</keyword>